<dbReference type="InParanoid" id="A0A316YAR8"/>
<dbReference type="PROSITE" id="PS51186">
    <property type="entry name" value="GNAT"/>
    <property type="match status" value="1"/>
</dbReference>
<dbReference type="InterPro" id="IPR016181">
    <property type="entry name" value="Acyl_CoA_acyltransferase"/>
</dbReference>
<dbReference type="EMBL" id="KZ819642">
    <property type="protein sequence ID" value="PWN86910.1"/>
    <property type="molecule type" value="Genomic_DNA"/>
</dbReference>
<keyword evidence="3" id="KW-1185">Reference proteome</keyword>
<dbReference type="SUPFAM" id="SSF55729">
    <property type="entry name" value="Acyl-CoA N-acyltransferases (Nat)"/>
    <property type="match status" value="1"/>
</dbReference>
<dbReference type="RefSeq" id="XP_025374108.1">
    <property type="nucleotide sequence ID" value="XM_025522957.1"/>
</dbReference>
<gene>
    <name evidence="2" type="ORF">FA10DRAFT_269991</name>
</gene>
<organism evidence="2 3">
    <name type="scientific">Acaromyces ingoldii</name>
    <dbReference type="NCBI Taxonomy" id="215250"/>
    <lineage>
        <taxon>Eukaryota</taxon>
        <taxon>Fungi</taxon>
        <taxon>Dikarya</taxon>
        <taxon>Basidiomycota</taxon>
        <taxon>Ustilaginomycotina</taxon>
        <taxon>Exobasidiomycetes</taxon>
        <taxon>Exobasidiales</taxon>
        <taxon>Cryptobasidiaceae</taxon>
        <taxon>Acaromyces</taxon>
    </lineage>
</organism>
<dbReference type="GO" id="GO:0016747">
    <property type="term" value="F:acyltransferase activity, transferring groups other than amino-acyl groups"/>
    <property type="evidence" value="ECO:0007669"/>
    <property type="project" value="InterPro"/>
</dbReference>
<sequence length="319" mass="35808">MTSPTWSTKLTDHLRMSLSQIKSATAQQAEALSLLWDSVEWPLTRNEVLLVVDAWHVEYIEAEDGGGIVSSISTTDVNLFVGVSFVATRPDRQRQGLATRLLKHVQARFRDSKPLALMASEAGLGLYLELGFRRVRTAHKFELTDVTGHRLSTIAQADDITYSLARTDVDFAQMVEQTRIASGGADLSRFYTTFLRPSAGQKDRLPHSYLAKRGDEVVGFGSFYRLFDNLWLGPLICQKAAVAQGIVSRLIALRNEEQPEVQVNIHCLEPVSSEWADWLVEQGFRLASDWPILQHPAAKPIFDGYDMARYYAIHDPVNM</sequence>
<dbReference type="CDD" id="cd04301">
    <property type="entry name" value="NAT_SF"/>
    <property type="match status" value="1"/>
</dbReference>
<dbReference type="Proteomes" id="UP000245768">
    <property type="component" value="Unassembled WGS sequence"/>
</dbReference>
<dbReference type="GeneID" id="37044873"/>
<evidence type="ECO:0000313" key="2">
    <source>
        <dbReference type="EMBL" id="PWN86910.1"/>
    </source>
</evidence>
<feature type="domain" description="N-acetyltransferase" evidence="1">
    <location>
        <begin position="19"/>
        <end position="167"/>
    </location>
</feature>
<protein>
    <recommendedName>
        <fullName evidence="1">N-acetyltransferase domain-containing protein</fullName>
    </recommendedName>
</protein>
<name>A0A316YAR8_9BASI</name>
<dbReference type="Gene3D" id="3.40.630.30">
    <property type="match status" value="1"/>
</dbReference>
<accession>A0A316YAR8</accession>
<reference evidence="2 3" key="1">
    <citation type="journal article" date="2018" name="Mol. Biol. Evol.">
        <title>Broad Genomic Sampling Reveals a Smut Pathogenic Ancestry of the Fungal Clade Ustilaginomycotina.</title>
        <authorList>
            <person name="Kijpornyongpan T."/>
            <person name="Mondo S.J."/>
            <person name="Barry K."/>
            <person name="Sandor L."/>
            <person name="Lee J."/>
            <person name="Lipzen A."/>
            <person name="Pangilinan J."/>
            <person name="LaButti K."/>
            <person name="Hainaut M."/>
            <person name="Henrissat B."/>
            <person name="Grigoriev I.V."/>
            <person name="Spatafora J.W."/>
            <person name="Aime M.C."/>
        </authorList>
    </citation>
    <scope>NUCLEOTIDE SEQUENCE [LARGE SCALE GENOMIC DNA]</scope>
    <source>
        <strain evidence="2 3">MCA 4198</strain>
    </source>
</reference>
<proteinExistence type="predicted"/>
<dbReference type="Pfam" id="PF18014">
    <property type="entry name" value="Acetyltransf_18"/>
    <property type="match status" value="1"/>
</dbReference>
<dbReference type="InterPro" id="IPR041496">
    <property type="entry name" value="YitH/HolE_GNAT"/>
</dbReference>
<dbReference type="Pfam" id="PF13673">
    <property type="entry name" value="Acetyltransf_10"/>
    <property type="match status" value="1"/>
</dbReference>
<dbReference type="InterPro" id="IPR000182">
    <property type="entry name" value="GNAT_dom"/>
</dbReference>
<evidence type="ECO:0000259" key="1">
    <source>
        <dbReference type="PROSITE" id="PS51186"/>
    </source>
</evidence>
<evidence type="ECO:0000313" key="3">
    <source>
        <dbReference type="Proteomes" id="UP000245768"/>
    </source>
</evidence>
<dbReference type="AlphaFoldDB" id="A0A316YAR8"/>
<dbReference type="OrthoDB" id="2744543at2759"/>